<dbReference type="GO" id="GO:0008175">
    <property type="term" value="F:tRNA methyltransferase activity"/>
    <property type="evidence" value="ECO:0007669"/>
    <property type="project" value="UniProtKB-ARBA"/>
</dbReference>
<dbReference type="PANTHER" id="PTHR13069:SF21">
    <property type="entry name" value="ALKYLATED DNA REPAIR PROTEIN ALKB HOMOLOG 8"/>
    <property type="match status" value="1"/>
</dbReference>
<feature type="region of interest" description="Disordered" evidence="3">
    <location>
        <begin position="137"/>
        <end position="217"/>
    </location>
</feature>
<accession>A0A813L7Z6</accession>
<evidence type="ECO:0000313" key="6">
    <source>
        <dbReference type="Proteomes" id="UP000626109"/>
    </source>
</evidence>
<dbReference type="Pfam" id="PF08241">
    <property type="entry name" value="Methyltransf_11"/>
    <property type="match status" value="1"/>
</dbReference>
<dbReference type="InterPro" id="IPR013216">
    <property type="entry name" value="Methyltransf_11"/>
</dbReference>
<dbReference type="Gene3D" id="3.40.50.150">
    <property type="entry name" value="Vaccinia Virus protein VP39"/>
    <property type="match status" value="1"/>
</dbReference>
<protein>
    <recommendedName>
        <fullName evidence="4">Methyltransferase type 11 domain-containing protein</fullName>
    </recommendedName>
</protein>
<dbReference type="CDD" id="cd02440">
    <property type="entry name" value="AdoMet_MTases"/>
    <property type="match status" value="1"/>
</dbReference>
<organism evidence="5 6">
    <name type="scientific">Polarella glacialis</name>
    <name type="common">Dinoflagellate</name>
    <dbReference type="NCBI Taxonomy" id="89957"/>
    <lineage>
        <taxon>Eukaryota</taxon>
        <taxon>Sar</taxon>
        <taxon>Alveolata</taxon>
        <taxon>Dinophyceae</taxon>
        <taxon>Suessiales</taxon>
        <taxon>Suessiaceae</taxon>
        <taxon>Polarella</taxon>
    </lineage>
</organism>
<evidence type="ECO:0000256" key="3">
    <source>
        <dbReference type="SAM" id="MobiDB-lite"/>
    </source>
</evidence>
<comment type="caution">
    <text evidence="5">The sequence shown here is derived from an EMBL/GenBank/DDBJ whole genome shotgun (WGS) entry which is preliminary data.</text>
</comment>
<dbReference type="SUPFAM" id="SSF53335">
    <property type="entry name" value="S-adenosyl-L-methionine-dependent methyltransferases"/>
    <property type="match status" value="1"/>
</dbReference>
<evidence type="ECO:0000259" key="4">
    <source>
        <dbReference type="Pfam" id="PF08241"/>
    </source>
</evidence>
<feature type="compositionally biased region" description="Basic and acidic residues" evidence="3">
    <location>
        <begin position="162"/>
        <end position="177"/>
    </location>
</feature>
<dbReference type="EMBL" id="CAJNNW010034387">
    <property type="protein sequence ID" value="CAE8722489.1"/>
    <property type="molecule type" value="Genomic_DNA"/>
</dbReference>
<sequence>LCLACLRGRARGAPCGAGCGRRSWFLWRGPFPANIRGHPSASAHILAGDTKLVQETDHAIAGQACRAPGPALLSDPALGAAPQQRLPGSSRLPTSGPPDKAHASCGQARPTVRHRQVETIDAAWYQDAADAIAAALESSPSLDGTDQPEEEQSRKGGKRAQKKEFKKQQKAAEREAVEGAAGAGDSPPEGDRAIGPDGRRGPSGQKLKGPEQKTTAVAVEPPVADNPFVTPALEAENVHRVYDAIADHWNHTRYKAWPRVEGFIRSLPFGSVVADLGCGNGKNLPHVKAAGGFAVASDMCAPLVRIAAEEHGACGLVADCLVTPFRSGGFDAAISIAVLHHLSTEPRRVQALREAARVLRPGGLFLVYCWSYEQDDQLSRSRHRFVAQDVLVPWSFRTPGIKKVKGQEKAEAEAQALAREAAAEADPGSADWQEQPPVCQRYCHVYCEGELDKLLAQVPELEVVEIYFDTGNWCAISRRRHKVAEVS</sequence>
<evidence type="ECO:0000256" key="1">
    <source>
        <dbReference type="ARBA" id="ARBA00022603"/>
    </source>
</evidence>
<feature type="non-terminal residue" evidence="5">
    <location>
        <position position="487"/>
    </location>
</feature>
<feature type="region of interest" description="Disordered" evidence="3">
    <location>
        <begin position="71"/>
        <end position="113"/>
    </location>
</feature>
<name>A0A813L7Z6_POLGL</name>
<dbReference type="Proteomes" id="UP000626109">
    <property type="component" value="Unassembled WGS sequence"/>
</dbReference>
<gene>
    <name evidence="5" type="ORF">PGLA2088_LOCUS42565</name>
</gene>
<dbReference type="GO" id="GO:0032259">
    <property type="term" value="P:methylation"/>
    <property type="evidence" value="ECO:0007669"/>
    <property type="project" value="UniProtKB-KW"/>
</dbReference>
<dbReference type="GO" id="GO:0006400">
    <property type="term" value="P:tRNA modification"/>
    <property type="evidence" value="ECO:0007669"/>
    <property type="project" value="UniProtKB-ARBA"/>
</dbReference>
<keyword evidence="2" id="KW-0808">Transferase</keyword>
<dbReference type="InterPro" id="IPR029063">
    <property type="entry name" value="SAM-dependent_MTases_sf"/>
</dbReference>
<dbReference type="AlphaFoldDB" id="A0A813L7Z6"/>
<dbReference type="GO" id="GO:0008757">
    <property type="term" value="F:S-adenosylmethionine-dependent methyltransferase activity"/>
    <property type="evidence" value="ECO:0007669"/>
    <property type="project" value="InterPro"/>
</dbReference>
<dbReference type="InterPro" id="IPR051422">
    <property type="entry name" value="AlkB_tRNA_MeTrf/Diox"/>
</dbReference>
<keyword evidence="1" id="KW-0489">Methyltransferase</keyword>
<feature type="compositionally biased region" description="Basic and acidic residues" evidence="3">
    <location>
        <begin position="189"/>
        <end position="200"/>
    </location>
</feature>
<evidence type="ECO:0000313" key="5">
    <source>
        <dbReference type="EMBL" id="CAE8722489.1"/>
    </source>
</evidence>
<proteinExistence type="predicted"/>
<evidence type="ECO:0000256" key="2">
    <source>
        <dbReference type="ARBA" id="ARBA00022679"/>
    </source>
</evidence>
<feature type="domain" description="Methyltransferase type 11" evidence="4">
    <location>
        <begin position="275"/>
        <end position="366"/>
    </location>
</feature>
<dbReference type="PANTHER" id="PTHR13069">
    <property type="entry name" value="ALKYLATED DNA REPAIR PROTEIN ALKB HOMOLOG 8"/>
    <property type="match status" value="1"/>
</dbReference>
<reference evidence="5" key="1">
    <citation type="submission" date="2021-02" db="EMBL/GenBank/DDBJ databases">
        <authorList>
            <person name="Dougan E. K."/>
            <person name="Rhodes N."/>
            <person name="Thang M."/>
            <person name="Chan C."/>
        </authorList>
    </citation>
    <scope>NUCLEOTIDE SEQUENCE</scope>
</reference>